<feature type="compositionally biased region" description="Polar residues" evidence="1">
    <location>
        <begin position="209"/>
        <end position="227"/>
    </location>
</feature>
<protein>
    <submittedName>
        <fullName evidence="2">Uncharacterized protein</fullName>
    </submittedName>
</protein>
<dbReference type="AlphaFoldDB" id="A0A5J4VPU0"/>
<dbReference type="EMBL" id="SNRW01005821">
    <property type="protein sequence ID" value="KAA6384303.1"/>
    <property type="molecule type" value="Genomic_DNA"/>
</dbReference>
<evidence type="ECO:0000313" key="3">
    <source>
        <dbReference type="Proteomes" id="UP000324800"/>
    </source>
</evidence>
<dbReference type="OrthoDB" id="2306477at2759"/>
<organism evidence="2 3">
    <name type="scientific">Streblomastix strix</name>
    <dbReference type="NCBI Taxonomy" id="222440"/>
    <lineage>
        <taxon>Eukaryota</taxon>
        <taxon>Metamonada</taxon>
        <taxon>Preaxostyla</taxon>
        <taxon>Oxymonadida</taxon>
        <taxon>Streblomastigidae</taxon>
        <taxon>Streblomastix</taxon>
    </lineage>
</organism>
<dbReference type="Proteomes" id="UP000324800">
    <property type="component" value="Unassembled WGS sequence"/>
</dbReference>
<evidence type="ECO:0000256" key="1">
    <source>
        <dbReference type="SAM" id="MobiDB-lite"/>
    </source>
</evidence>
<reference evidence="2 3" key="1">
    <citation type="submission" date="2019-03" db="EMBL/GenBank/DDBJ databases">
        <title>Single cell metagenomics reveals metabolic interactions within the superorganism composed of flagellate Streblomastix strix and complex community of Bacteroidetes bacteria on its surface.</title>
        <authorList>
            <person name="Treitli S.C."/>
            <person name="Kolisko M."/>
            <person name="Husnik F."/>
            <person name="Keeling P."/>
            <person name="Hampl V."/>
        </authorList>
    </citation>
    <scope>NUCLEOTIDE SEQUENCE [LARGE SCALE GENOMIC DNA]</scope>
    <source>
        <strain evidence="2">ST1C</strain>
    </source>
</reference>
<name>A0A5J4VPU0_9EUKA</name>
<comment type="caution">
    <text evidence="2">The sequence shown here is derived from an EMBL/GenBank/DDBJ whole genome shotgun (WGS) entry which is preliminary data.</text>
</comment>
<feature type="region of interest" description="Disordered" evidence="1">
    <location>
        <begin position="208"/>
        <end position="227"/>
    </location>
</feature>
<accession>A0A5J4VPU0</accession>
<proteinExistence type="predicted"/>
<evidence type="ECO:0000313" key="2">
    <source>
        <dbReference type="EMBL" id="KAA6384303.1"/>
    </source>
</evidence>
<gene>
    <name evidence="2" type="ORF">EZS28_020169</name>
</gene>
<sequence>MGSCLSKPQPVIPKKQEVEEQTVSTIEHFPTLRRQKDMKVEEEKFTHSNENSNWLTIVFDPNITSGISKIEVLNIKNLEAVGIADESVMFYEGEWPWARGMGRIIFYGNKGELKHQGAAITGNQSFLDGGRVALEINMDSQPRTLTLFVNDEEQPNYIINIPSSAFLNEKGSSFKINKFNHLSKPTAKHTEFSKINEWGKVWQEEKQAWDNTDGNQASSTSIGLTKQ</sequence>